<dbReference type="VEuPathDB" id="FungiDB:ACJ73_08920"/>
<feature type="region of interest" description="Disordered" evidence="1">
    <location>
        <begin position="1"/>
        <end position="33"/>
    </location>
</feature>
<protein>
    <submittedName>
        <fullName evidence="2">Uncharacterized protein</fullName>
    </submittedName>
</protein>
<accession>A0A1J9PHS1</accession>
<keyword evidence="3" id="KW-1185">Reference proteome</keyword>
<organism evidence="2 3">
    <name type="scientific">Blastomyces percursus</name>
    <dbReference type="NCBI Taxonomy" id="1658174"/>
    <lineage>
        <taxon>Eukaryota</taxon>
        <taxon>Fungi</taxon>
        <taxon>Dikarya</taxon>
        <taxon>Ascomycota</taxon>
        <taxon>Pezizomycotina</taxon>
        <taxon>Eurotiomycetes</taxon>
        <taxon>Eurotiomycetidae</taxon>
        <taxon>Onygenales</taxon>
        <taxon>Ajellomycetaceae</taxon>
        <taxon>Blastomyces</taxon>
    </lineage>
</organism>
<evidence type="ECO:0000313" key="3">
    <source>
        <dbReference type="Proteomes" id="UP000242791"/>
    </source>
</evidence>
<dbReference type="Proteomes" id="UP000242791">
    <property type="component" value="Unassembled WGS sequence"/>
</dbReference>
<comment type="caution">
    <text evidence="2">The sequence shown here is derived from an EMBL/GenBank/DDBJ whole genome shotgun (WGS) entry which is preliminary data.</text>
</comment>
<dbReference type="EMBL" id="LGTZ01002283">
    <property type="protein sequence ID" value="OJD15992.1"/>
    <property type="molecule type" value="Genomic_DNA"/>
</dbReference>
<dbReference type="AlphaFoldDB" id="A0A1J9PHS1"/>
<evidence type="ECO:0000256" key="1">
    <source>
        <dbReference type="SAM" id="MobiDB-lite"/>
    </source>
</evidence>
<gene>
    <name evidence="2" type="ORF">ACJ73_08920</name>
</gene>
<name>A0A1J9PHS1_9EURO</name>
<reference evidence="2 3" key="1">
    <citation type="submission" date="2015-08" db="EMBL/GenBank/DDBJ databases">
        <title>Emmonsia species relationships and genome sequence.</title>
        <authorList>
            <person name="Cuomo C.A."/>
            <person name="Schwartz I.S."/>
            <person name="Kenyon C."/>
            <person name="De Hoog G.S."/>
            <person name="Govender N.P."/>
            <person name="Botha A."/>
            <person name="Moreno L."/>
            <person name="De Vries M."/>
            <person name="Munoz J.F."/>
            <person name="Stielow J.B."/>
        </authorList>
    </citation>
    <scope>NUCLEOTIDE SEQUENCE [LARGE SCALE GENOMIC DNA]</scope>
    <source>
        <strain evidence="2 3">EI222</strain>
    </source>
</reference>
<feature type="compositionally biased region" description="Basic and acidic residues" evidence="1">
    <location>
        <begin position="1"/>
        <end position="24"/>
    </location>
</feature>
<evidence type="ECO:0000313" key="2">
    <source>
        <dbReference type="EMBL" id="OJD15992.1"/>
    </source>
</evidence>
<sequence>MHRESWPPASEKGEEHPGRHHDIDTGTQGDIDDEENWCLLNTTFYEEPPKRKRQQSIQDKQGLDCPFKKRLKFRSA</sequence>
<proteinExistence type="predicted"/>